<gene>
    <name evidence="2" type="ORF">HNR40_006688</name>
</gene>
<evidence type="ECO:0000313" key="2">
    <source>
        <dbReference type="EMBL" id="MBB5081193.1"/>
    </source>
</evidence>
<evidence type="ECO:0000256" key="1">
    <source>
        <dbReference type="SAM" id="SignalP"/>
    </source>
</evidence>
<dbReference type="EMBL" id="JACHIN010000010">
    <property type="protein sequence ID" value="MBB5081193.1"/>
    <property type="molecule type" value="Genomic_DNA"/>
</dbReference>
<keyword evidence="3" id="KW-1185">Reference proteome</keyword>
<dbReference type="Proteomes" id="UP000568380">
    <property type="component" value="Unassembled WGS sequence"/>
</dbReference>
<accession>A0A7W8A7Y5</accession>
<comment type="caution">
    <text evidence="2">The sequence shown here is derived from an EMBL/GenBank/DDBJ whole genome shotgun (WGS) entry which is preliminary data.</text>
</comment>
<dbReference type="AlphaFoldDB" id="A0A7W8A7Y5"/>
<proteinExistence type="predicted"/>
<dbReference type="RefSeq" id="WP_184968357.1">
    <property type="nucleotide sequence ID" value="NZ_JACHIN010000010.1"/>
</dbReference>
<name>A0A7W8A7Y5_9ACTN</name>
<sequence length="105" mass="10845">MSLSLAFVLTAAPAQAAGPFCVPEAPVCAGLDNGRFVFTIKPPPASLSMQATVNGVPRSGAISTWRTPTYLEGVYYPTPALVPGDVVCMSFYAPGVPPGPYCGTH</sequence>
<feature type="chain" id="PRO_5030860398" evidence="1">
    <location>
        <begin position="17"/>
        <end position="105"/>
    </location>
</feature>
<organism evidence="2 3">
    <name type="scientific">Nonomuraea endophytica</name>
    <dbReference type="NCBI Taxonomy" id="714136"/>
    <lineage>
        <taxon>Bacteria</taxon>
        <taxon>Bacillati</taxon>
        <taxon>Actinomycetota</taxon>
        <taxon>Actinomycetes</taxon>
        <taxon>Streptosporangiales</taxon>
        <taxon>Streptosporangiaceae</taxon>
        <taxon>Nonomuraea</taxon>
    </lineage>
</organism>
<reference evidence="2 3" key="1">
    <citation type="submission" date="2020-08" db="EMBL/GenBank/DDBJ databases">
        <title>Genomic Encyclopedia of Type Strains, Phase IV (KMG-IV): sequencing the most valuable type-strain genomes for metagenomic binning, comparative biology and taxonomic classification.</title>
        <authorList>
            <person name="Goeker M."/>
        </authorList>
    </citation>
    <scope>NUCLEOTIDE SEQUENCE [LARGE SCALE GENOMIC DNA]</scope>
    <source>
        <strain evidence="2 3">DSM 45385</strain>
    </source>
</reference>
<protein>
    <submittedName>
        <fullName evidence="2">Uncharacterized protein</fullName>
    </submittedName>
</protein>
<keyword evidence="1" id="KW-0732">Signal</keyword>
<feature type="signal peptide" evidence="1">
    <location>
        <begin position="1"/>
        <end position="16"/>
    </location>
</feature>
<evidence type="ECO:0000313" key="3">
    <source>
        <dbReference type="Proteomes" id="UP000568380"/>
    </source>
</evidence>